<comment type="similarity">
    <text evidence="2">Belongs to the auxin efflux carrier (TC 2.A.69) family.</text>
</comment>
<sequence>MVVNEMEVILIVIPAFIIFGLGYIGQKTIGFDHRSLASASLYLMYPFLAFQTFYENDVTLEYLYIVVFCVALMVILIGGSMLLAKLRNQPRSMSSAYILAGVFMNSGNYGVPIILFAFGEAGVDYAIIMMVVQSLLMNTVGLYYAARGSKTTTLSMKDSLVKIAKMPINHAVVIGLLVQFLDVRMPDFIMQAVDLIAAATIPTIMIALGMQLATLKKGHVKNSDLAGIFTLRFVVSPLVALVLTLVLGLDPMLSSILIVLAAMPTAANTTMYALQFNTEPELVSYSTLVTTVVSIGTVPLMLWLVGAVA</sequence>
<organism evidence="9 10">
    <name type="scientific">Thalassobacillus hwangdonensis</name>
    <dbReference type="NCBI Taxonomy" id="546108"/>
    <lineage>
        <taxon>Bacteria</taxon>
        <taxon>Bacillati</taxon>
        <taxon>Bacillota</taxon>
        <taxon>Bacilli</taxon>
        <taxon>Bacillales</taxon>
        <taxon>Bacillaceae</taxon>
        <taxon>Thalassobacillus</taxon>
    </lineage>
</organism>
<keyword evidence="4" id="KW-1003">Cell membrane</keyword>
<feature type="transmembrane region" description="Helical" evidence="8">
    <location>
        <begin position="96"/>
        <end position="119"/>
    </location>
</feature>
<evidence type="ECO:0000256" key="3">
    <source>
        <dbReference type="ARBA" id="ARBA00022448"/>
    </source>
</evidence>
<evidence type="ECO:0000256" key="4">
    <source>
        <dbReference type="ARBA" id="ARBA00022475"/>
    </source>
</evidence>
<evidence type="ECO:0000256" key="7">
    <source>
        <dbReference type="ARBA" id="ARBA00023136"/>
    </source>
</evidence>
<feature type="transmembrane region" description="Helical" evidence="8">
    <location>
        <begin position="253"/>
        <end position="274"/>
    </location>
</feature>
<proteinExistence type="inferred from homology"/>
<dbReference type="PANTHER" id="PTHR36838:SF1">
    <property type="entry name" value="SLR1864 PROTEIN"/>
    <property type="match status" value="1"/>
</dbReference>
<evidence type="ECO:0000256" key="2">
    <source>
        <dbReference type="ARBA" id="ARBA00010145"/>
    </source>
</evidence>
<feature type="transmembrane region" description="Helical" evidence="8">
    <location>
        <begin position="6"/>
        <end position="24"/>
    </location>
</feature>
<reference evidence="10" key="1">
    <citation type="journal article" date="2019" name="Int. J. Syst. Evol. Microbiol.">
        <title>The Global Catalogue of Microorganisms (GCM) 10K type strain sequencing project: providing services to taxonomists for standard genome sequencing and annotation.</title>
        <authorList>
            <consortium name="The Broad Institute Genomics Platform"/>
            <consortium name="The Broad Institute Genome Sequencing Center for Infectious Disease"/>
            <person name="Wu L."/>
            <person name="Ma J."/>
        </authorList>
    </citation>
    <scope>NUCLEOTIDE SEQUENCE [LARGE SCALE GENOMIC DNA]</scope>
    <source>
        <strain evidence="10">CCUG 56607</strain>
    </source>
</reference>
<feature type="transmembrane region" description="Helical" evidence="8">
    <location>
        <begin position="225"/>
        <end position="247"/>
    </location>
</feature>
<evidence type="ECO:0000313" key="10">
    <source>
        <dbReference type="Proteomes" id="UP001596990"/>
    </source>
</evidence>
<keyword evidence="5 8" id="KW-0812">Transmembrane</keyword>
<name>A0ABW3L4P6_9BACI</name>
<feature type="transmembrane region" description="Helical" evidence="8">
    <location>
        <begin position="60"/>
        <end position="84"/>
    </location>
</feature>
<protein>
    <submittedName>
        <fullName evidence="9">AEC family transporter</fullName>
    </submittedName>
</protein>
<evidence type="ECO:0000256" key="1">
    <source>
        <dbReference type="ARBA" id="ARBA00004651"/>
    </source>
</evidence>
<keyword evidence="6 8" id="KW-1133">Transmembrane helix</keyword>
<dbReference type="Proteomes" id="UP001596990">
    <property type="component" value="Unassembled WGS sequence"/>
</dbReference>
<dbReference type="EMBL" id="JBHTKL010000005">
    <property type="protein sequence ID" value="MFD1019688.1"/>
    <property type="molecule type" value="Genomic_DNA"/>
</dbReference>
<evidence type="ECO:0000313" key="9">
    <source>
        <dbReference type="EMBL" id="MFD1019688.1"/>
    </source>
</evidence>
<keyword evidence="3" id="KW-0813">Transport</keyword>
<accession>A0ABW3L4P6</accession>
<dbReference type="InterPro" id="IPR038770">
    <property type="entry name" value="Na+/solute_symporter_sf"/>
</dbReference>
<evidence type="ECO:0000256" key="5">
    <source>
        <dbReference type="ARBA" id="ARBA00022692"/>
    </source>
</evidence>
<evidence type="ECO:0000256" key="8">
    <source>
        <dbReference type="SAM" id="Phobius"/>
    </source>
</evidence>
<feature type="transmembrane region" description="Helical" evidence="8">
    <location>
        <begin position="125"/>
        <end position="145"/>
    </location>
</feature>
<evidence type="ECO:0000256" key="6">
    <source>
        <dbReference type="ARBA" id="ARBA00022989"/>
    </source>
</evidence>
<dbReference type="InterPro" id="IPR004776">
    <property type="entry name" value="Mem_transp_PIN-like"/>
</dbReference>
<dbReference type="Pfam" id="PF03547">
    <property type="entry name" value="Mem_trans"/>
    <property type="match status" value="1"/>
</dbReference>
<comment type="caution">
    <text evidence="9">The sequence shown here is derived from an EMBL/GenBank/DDBJ whole genome shotgun (WGS) entry which is preliminary data.</text>
</comment>
<gene>
    <name evidence="9" type="ORF">ACFQ2J_10945</name>
</gene>
<feature type="transmembrane region" description="Helical" evidence="8">
    <location>
        <begin position="195"/>
        <end position="213"/>
    </location>
</feature>
<feature type="transmembrane region" description="Helical" evidence="8">
    <location>
        <begin position="286"/>
        <end position="306"/>
    </location>
</feature>
<keyword evidence="7 8" id="KW-0472">Membrane</keyword>
<dbReference type="PANTHER" id="PTHR36838">
    <property type="entry name" value="AUXIN EFFLUX CARRIER FAMILY PROTEIN"/>
    <property type="match status" value="1"/>
</dbReference>
<dbReference type="Gene3D" id="1.20.1530.20">
    <property type="match status" value="1"/>
</dbReference>
<keyword evidence="10" id="KW-1185">Reference proteome</keyword>
<comment type="subcellular location">
    <subcellularLocation>
        <location evidence="1">Cell membrane</location>
        <topology evidence="1">Multi-pass membrane protein</topology>
    </subcellularLocation>
</comment>